<name>A0A085N3F5_9BILA</name>
<feature type="non-terminal residue" evidence="2">
    <location>
        <position position="221"/>
    </location>
</feature>
<feature type="region of interest" description="Disordered" evidence="1">
    <location>
        <begin position="121"/>
        <end position="142"/>
    </location>
</feature>
<evidence type="ECO:0000256" key="1">
    <source>
        <dbReference type="SAM" id="MobiDB-lite"/>
    </source>
</evidence>
<sequence length="221" mass="25414">MPGVTRNQSWIDKNESNRAEAARDFFKSSSLKHYCYMIVESWDSMKEYTLRSSWDKLIDKKEKESSSSTSTEEEIAEVLETMKALSISNGYDNSEIEMWLACDSEDVTFYMLSDNEIIKSITEREEESEEEGDQDDKTETRTCPCSDETFQCLEIALQWFERQREASPLRKTLQAKTDVSGQIGPIVSITSYSKQPAWRPESYAPLVRRDPGAMAEETTKT</sequence>
<evidence type="ECO:0000313" key="2">
    <source>
        <dbReference type="EMBL" id="KFD64001.1"/>
    </source>
</evidence>
<organism evidence="2">
    <name type="scientific">Trichuris suis</name>
    <name type="common">pig whipworm</name>
    <dbReference type="NCBI Taxonomy" id="68888"/>
    <lineage>
        <taxon>Eukaryota</taxon>
        <taxon>Metazoa</taxon>
        <taxon>Ecdysozoa</taxon>
        <taxon>Nematoda</taxon>
        <taxon>Enoplea</taxon>
        <taxon>Dorylaimia</taxon>
        <taxon>Trichinellida</taxon>
        <taxon>Trichuridae</taxon>
        <taxon>Trichuris</taxon>
    </lineage>
</organism>
<reference evidence="2" key="1">
    <citation type="journal article" date="2014" name="Nat. Genet.">
        <title>Genome and transcriptome of the porcine whipworm Trichuris suis.</title>
        <authorList>
            <person name="Jex A.R."/>
            <person name="Nejsum P."/>
            <person name="Schwarz E.M."/>
            <person name="Hu L."/>
            <person name="Young N.D."/>
            <person name="Hall R.S."/>
            <person name="Korhonen P.K."/>
            <person name="Liao S."/>
            <person name="Thamsborg S."/>
            <person name="Xia J."/>
            <person name="Xu P."/>
            <person name="Wang S."/>
            <person name="Scheerlinck J.P."/>
            <person name="Hofmann A."/>
            <person name="Sternberg P.W."/>
            <person name="Wang J."/>
            <person name="Gasser R.B."/>
        </authorList>
    </citation>
    <scope>NUCLEOTIDE SEQUENCE [LARGE SCALE GENOMIC DNA]</scope>
    <source>
        <strain evidence="2">DCEP-RM93F</strain>
    </source>
</reference>
<protein>
    <recommendedName>
        <fullName evidence="3">DDE-1 domain-containing protein</fullName>
    </recommendedName>
</protein>
<gene>
    <name evidence="2" type="ORF">M514_10547</name>
</gene>
<accession>A0A085N3F5</accession>
<dbReference type="EMBL" id="KL367563">
    <property type="protein sequence ID" value="KFD64001.1"/>
    <property type="molecule type" value="Genomic_DNA"/>
</dbReference>
<proteinExistence type="predicted"/>
<dbReference type="AlphaFoldDB" id="A0A085N3F5"/>
<feature type="compositionally biased region" description="Acidic residues" evidence="1">
    <location>
        <begin position="124"/>
        <end position="134"/>
    </location>
</feature>
<evidence type="ECO:0008006" key="3">
    <source>
        <dbReference type="Google" id="ProtNLM"/>
    </source>
</evidence>
<dbReference type="Proteomes" id="UP000030758">
    <property type="component" value="Unassembled WGS sequence"/>
</dbReference>